<reference evidence="3 4" key="1">
    <citation type="submission" date="2019-02" db="EMBL/GenBank/DDBJ databases">
        <title>Genome sequencing of the rare red list fungi Dentipellis fragilis.</title>
        <authorList>
            <person name="Buettner E."/>
            <person name="Kellner H."/>
        </authorList>
    </citation>
    <scope>NUCLEOTIDE SEQUENCE [LARGE SCALE GENOMIC DNA]</scope>
    <source>
        <strain evidence="3 4">DSM 105465</strain>
    </source>
</reference>
<evidence type="ECO:0000313" key="4">
    <source>
        <dbReference type="Proteomes" id="UP000298327"/>
    </source>
</evidence>
<dbReference type="Pfam" id="PF20231">
    <property type="entry name" value="DUF6589"/>
    <property type="match status" value="1"/>
</dbReference>
<dbReference type="OrthoDB" id="3040861at2759"/>
<proteinExistence type="predicted"/>
<protein>
    <recommendedName>
        <fullName evidence="2">DUF6589 domain-containing protein</fullName>
    </recommendedName>
</protein>
<organism evidence="3 4">
    <name type="scientific">Dentipellis fragilis</name>
    <dbReference type="NCBI Taxonomy" id="205917"/>
    <lineage>
        <taxon>Eukaryota</taxon>
        <taxon>Fungi</taxon>
        <taxon>Dikarya</taxon>
        <taxon>Basidiomycota</taxon>
        <taxon>Agaricomycotina</taxon>
        <taxon>Agaricomycetes</taxon>
        <taxon>Russulales</taxon>
        <taxon>Hericiaceae</taxon>
        <taxon>Dentipellis</taxon>
    </lineage>
</organism>
<feature type="compositionally biased region" description="Polar residues" evidence="1">
    <location>
        <begin position="29"/>
        <end position="46"/>
    </location>
</feature>
<dbReference type="EMBL" id="SEOQ01001406">
    <property type="protein sequence ID" value="TFY51932.1"/>
    <property type="molecule type" value="Genomic_DNA"/>
</dbReference>
<dbReference type="AlphaFoldDB" id="A0A4Y9XQ94"/>
<keyword evidence="4" id="KW-1185">Reference proteome</keyword>
<dbReference type="InterPro" id="IPR046496">
    <property type="entry name" value="DUF6589"/>
</dbReference>
<accession>A0A4Y9XQ94</accession>
<gene>
    <name evidence="3" type="ORF">EVG20_g10773</name>
</gene>
<evidence type="ECO:0000313" key="3">
    <source>
        <dbReference type="EMBL" id="TFY51932.1"/>
    </source>
</evidence>
<evidence type="ECO:0000256" key="1">
    <source>
        <dbReference type="SAM" id="MobiDB-lite"/>
    </source>
</evidence>
<comment type="caution">
    <text evidence="3">The sequence shown here is derived from an EMBL/GenBank/DDBJ whole genome shotgun (WGS) entry which is preliminary data.</text>
</comment>
<name>A0A4Y9XQ94_9AGAM</name>
<feature type="region of interest" description="Disordered" evidence="1">
    <location>
        <begin position="1"/>
        <end position="46"/>
    </location>
</feature>
<dbReference type="Proteomes" id="UP000298327">
    <property type="component" value="Unassembled WGS sequence"/>
</dbReference>
<feature type="domain" description="DUF6589" evidence="2">
    <location>
        <begin position="461"/>
        <end position="852"/>
    </location>
</feature>
<evidence type="ECO:0000259" key="2">
    <source>
        <dbReference type="Pfam" id="PF20231"/>
    </source>
</evidence>
<sequence>MPNTPIYNDENASPVASRPAKRPRHSYEHQITSFSVTPGPSSSNVDSLDSYEDFWSSFSLPRNTDLGSPLQLSLPSSSPTSFFSNLSSTWTPEQPGSMKFQTPLTPTSHPPLRKTRSLQLPSNTCVENSHDILSASGSNRKLGSRAAGVPESLPLPTLDSLCAPFKPLSRNLVLDSVLQILRHLHISPLELVSQLVDLGNKSGDHFRRQWYSKDCPQLDRLLDGIAVDPRGKAKLNSWMEPRAVDIISRTIDDEMQAVQNHLHLPSVNSITPAFLDEWNKKSIIEPVVAATPTLMAILLRAAETSVAKEKNKKKHANTMCGVILLQLAKQRSNLNMKFAAPFGLFLWSTGCQRKTIDVLFCCGLSISYDSILKLINNLANHCVAQACIIARSPHMNGYDNLNLKTSIFVEQRGADTPRKVQSGTFSVIYQLRYGDGYPMQQLVCLQPILDRAKACSGLDYYADLRPTIAQCKAVQREFSVLIVHTLLEFCPGFDKSYSEDPLLQPVAQRPLPKGYKTRCFPLRTSTIEEATVEGNLAVHEDIYINQLKFRDEDLSGTAILTVNDGLTNQRIRAAQLLRSRDVNSWTRREIFQIGIGLFHMCLNLVWALLQIHRGSLSDLGSLTYFFVLMEKTRLGAPHPDYHTLLSALMQILNGLILESWRCDSGFTKLKDFSASCPSAEKLLGLAEEIINNYASPLVDDTEDDHVHRNIRLLFRDLLYVSALVRAISAGDFGCVELILPQLAMIFRGAGSNNYCAEILHLILNLKHIWTPEYANIVRDNIIVNPSGLQGHAMGVDLNAEHGIGSSKAHFAAKGIYSSWDRLGDVTACIVEFDKNQRQVCDALGTHYYGSSHTTPDTSKLVWRVADKARELGLLQSTPGREGNSFVKPWPDLYAVGERKLRSSSLDTFNKKHQNMMAGRYVTGLVDDDVDELPLVALALDDPEE</sequence>